<dbReference type="Proteomes" id="UP000468591">
    <property type="component" value="Unassembled WGS sequence"/>
</dbReference>
<keyword evidence="2" id="KW-0813">Transport</keyword>
<dbReference type="EMBL" id="JAABNT010000002">
    <property type="protein sequence ID" value="NEK21669.1"/>
    <property type="molecule type" value="Genomic_DNA"/>
</dbReference>
<dbReference type="AlphaFoldDB" id="A0A6P0C675"/>
<comment type="caution">
    <text evidence="7">The sequence shown here is derived from an EMBL/GenBank/DDBJ whole genome shotgun (WGS) entry which is preliminary data.</text>
</comment>
<dbReference type="PANTHER" id="PTHR43820:SF5">
    <property type="entry name" value="HIGH-AFFINITY BRANCHED-CHAIN AMINO ACID TRANSPORT ATP-BINDING PROTEIN"/>
    <property type="match status" value="1"/>
</dbReference>
<gene>
    <name evidence="7" type="primary">urtE</name>
    <name evidence="7" type="ORF">GV827_04525</name>
</gene>
<feature type="domain" description="ABC transporter" evidence="6">
    <location>
        <begin position="6"/>
        <end position="235"/>
    </location>
</feature>
<keyword evidence="3" id="KW-0547">Nucleotide-binding</keyword>
<dbReference type="CDD" id="cd03224">
    <property type="entry name" value="ABC_TM1139_LivF_branched"/>
    <property type="match status" value="1"/>
</dbReference>
<keyword evidence="5" id="KW-0029">Amino-acid transport</keyword>
<dbReference type="GO" id="GO:0015658">
    <property type="term" value="F:branched-chain amino acid transmembrane transporter activity"/>
    <property type="evidence" value="ECO:0007669"/>
    <property type="project" value="TreeGrafter"/>
</dbReference>
<dbReference type="GO" id="GO:0016887">
    <property type="term" value="F:ATP hydrolysis activity"/>
    <property type="evidence" value="ECO:0007669"/>
    <property type="project" value="InterPro"/>
</dbReference>
<keyword evidence="8" id="KW-1185">Reference proteome</keyword>
<evidence type="ECO:0000256" key="2">
    <source>
        <dbReference type="ARBA" id="ARBA00022448"/>
    </source>
</evidence>
<evidence type="ECO:0000259" key="6">
    <source>
        <dbReference type="PROSITE" id="PS50893"/>
    </source>
</evidence>
<dbReference type="InterPro" id="IPR017780">
    <property type="entry name" value="ABC_transptr_urea_ATP-bd_UrtE"/>
</dbReference>
<dbReference type="InterPro" id="IPR003593">
    <property type="entry name" value="AAA+_ATPase"/>
</dbReference>
<organism evidence="7 8">
    <name type="scientific">Sulfitobacter sediminilitoris</name>
    <dbReference type="NCBI Taxonomy" id="2698830"/>
    <lineage>
        <taxon>Bacteria</taxon>
        <taxon>Pseudomonadati</taxon>
        <taxon>Pseudomonadota</taxon>
        <taxon>Alphaproteobacteria</taxon>
        <taxon>Rhodobacterales</taxon>
        <taxon>Roseobacteraceae</taxon>
        <taxon>Sulfitobacter</taxon>
    </lineage>
</organism>
<dbReference type="RefSeq" id="WP_164352509.1">
    <property type="nucleotide sequence ID" value="NZ_JAABNT010000002.1"/>
</dbReference>
<dbReference type="Gene3D" id="3.40.50.300">
    <property type="entry name" value="P-loop containing nucleotide triphosphate hydrolases"/>
    <property type="match status" value="1"/>
</dbReference>
<dbReference type="Pfam" id="PF00005">
    <property type="entry name" value="ABC_tran"/>
    <property type="match status" value="1"/>
</dbReference>
<evidence type="ECO:0000256" key="1">
    <source>
        <dbReference type="ARBA" id="ARBA00005417"/>
    </source>
</evidence>
<dbReference type="SMART" id="SM00382">
    <property type="entry name" value="AAA"/>
    <property type="match status" value="1"/>
</dbReference>
<protein>
    <submittedName>
        <fullName evidence="7">Urea ABC transporter ATP-binding subunit UrtE</fullName>
    </submittedName>
</protein>
<evidence type="ECO:0000313" key="8">
    <source>
        <dbReference type="Proteomes" id="UP000468591"/>
    </source>
</evidence>
<name>A0A6P0C675_9RHOB</name>
<dbReference type="NCBIfam" id="TIGR03410">
    <property type="entry name" value="urea_trans_UrtE"/>
    <property type="match status" value="1"/>
</dbReference>
<accession>A0A6P0C675</accession>
<dbReference type="InterPro" id="IPR027417">
    <property type="entry name" value="P-loop_NTPase"/>
</dbReference>
<evidence type="ECO:0000256" key="5">
    <source>
        <dbReference type="ARBA" id="ARBA00022970"/>
    </source>
</evidence>
<proteinExistence type="inferred from homology"/>
<dbReference type="SUPFAM" id="SSF52540">
    <property type="entry name" value="P-loop containing nucleoside triphosphate hydrolases"/>
    <property type="match status" value="1"/>
</dbReference>
<evidence type="ECO:0000256" key="3">
    <source>
        <dbReference type="ARBA" id="ARBA00022741"/>
    </source>
</evidence>
<keyword evidence="4 7" id="KW-0067">ATP-binding</keyword>
<dbReference type="PANTHER" id="PTHR43820">
    <property type="entry name" value="HIGH-AFFINITY BRANCHED-CHAIN AMINO ACID TRANSPORT ATP-BINDING PROTEIN LIVF"/>
    <property type="match status" value="1"/>
</dbReference>
<dbReference type="PROSITE" id="PS50893">
    <property type="entry name" value="ABC_TRANSPORTER_2"/>
    <property type="match status" value="1"/>
</dbReference>
<dbReference type="GO" id="GO:0015807">
    <property type="term" value="P:L-amino acid transport"/>
    <property type="evidence" value="ECO:0007669"/>
    <property type="project" value="TreeGrafter"/>
</dbReference>
<sequence>MADNLLDIRDLTLHYGSSQILNGISVTAQTGEVTCVMGTNGVGKTSLLKAISGTHPISGGDYLLDAQPITRAQAHTLAQKGVAYVPQGREIFPFLTVRENLETGYACLPRDQHYLPDEIFELFPILKEFLSRRGGDLSGGQQQQLAIARALITRPKLLLLDEPTEGIQPNIIKHIGEVIKRLRDRGDMAIVLVEQFLDFAYGLGDQFVVLERGSCILRGAKSEVSFDRLQQAVSL</sequence>
<dbReference type="InterPro" id="IPR052156">
    <property type="entry name" value="BCAA_Transport_ATP-bd_LivF"/>
</dbReference>
<reference evidence="7 8" key="1">
    <citation type="submission" date="2020-01" db="EMBL/GenBank/DDBJ databases">
        <title>Sulfitobacter sediminilitoris sp. nov., isolated from a tidal flat.</title>
        <authorList>
            <person name="Park S."/>
            <person name="Yoon J.-H."/>
        </authorList>
    </citation>
    <scope>NUCLEOTIDE SEQUENCE [LARGE SCALE GENOMIC DNA]</scope>
    <source>
        <strain evidence="7 8">JBTF-M27</strain>
    </source>
</reference>
<comment type="similarity">
    <text evidence="1">Belongs to the ABC transporter superfamily.</text>
</comment>
<evidence type="ECO:0000313" key="7">
    <source>
        <dbReference type="EMBL" id="NEK21669.1"/>
    </source>
</evidence>
<evidence type="ECO:0000256" key="4">
    <source>
        <dbReference type="ARBA" id="ARBA00022840"/>
    </source>
</evidence>
<dbReference type="InterPro" id="IPR003439">
    <property type="entry name" value="ABC_transporter-like_ATP-bd"/>
</dbReference>
<dbReference type="GO" id="GO:0005524">
    <property type="term" value="F:ATP binding"/>
    <property type="evidence" value="ECO:0007669"/>
    <property type="project" value="UniProtKB-KW"/>
</dbReference>